<proteinExistence type="predicted"/>
<keyword evidence="1" id="KW-0472">Membrane</keyword>
<feature type="transmembrane region" description="Helical" evidence="1">
    <location>
        <begin position="76"/>
        <end position="102"/>
    </location>
</feature>
<gene>
    <name evidence="2" type="ORF">SAMN02745775_107230</name>
</gene>
<protein>
    <recommendedName>
        <fullName evidence="4">Permease</fullName>
    </recommendedName>
</protein>
<organism evidence="2 3">
    <name type="scientific">Falsiroseomonas stagni DSM 19981</name>
    <dbReference type="NCBI Taxonomy" id="1123062"/>
    <lineage>
        <taxon>Bacteria</taxon>
        <taxon>Pseudomonadati</taxon>
        <taxon>Pseudomonadota</taxon>
        <taxon>Alphaproteobacteria</taxon>
        <taxon>Acetobacterales</taxon>
        <taxon>Roseomonadaceae</taxon>
        <taxon>Falsiroseomonas</taxon>
    </lineage>
</organism>
<sequence length="170" mass="17520">MTVGVIGMWVLALGALFLCLRRSPSVARRAVGEAGTSLTRVAPVMLMALPMAAFVAELIPDGWAERWLGPDSGAAGVALATLAGSVLPGGPFVAFPLVLGFLKSGAGPAQMVALISGWAVLGLHRTLSWELPILGPRFILLRLSASLVLPFLAGMAAEALLPLFPGAALR</sequence>
<dbReference type="STRING" id="1123062.SAMN02745775_107230"/>
<feature type="transmembrane region" description="Helical" evidence="1">
    <location>
        <begin position="139"/>
        <end position="164"/>
    </location>
</feature>
<accession>A0A1I4CFX7</accession>
<keyword evidence="1" id="KW-0812">Transmembrane</keyword>
<keyword evidence="1" id="KW-1133">Transmembrane helix</keyword>
<keyword evidence="3" id="KW-1185">Reference proteome</keyword>
<evidence type="ECO:0000313" key="3">
    <source>
        <dbReference type="Proteomes" id="UP000199473"/>
    </source>
</evidence>
<feature type="transmembrane region" description="Helical" evidence="1">
    <location>
        <begin position="45"/>
        <end position="64"/>
    </location>
</feature>
<dbReference type="RefSeq" id="WP_092961411.1">
    <property type="nucleotide sequence ID" value="NZ_FOSQ01000007.1"/>
</dbReference>
<dbReference type="AlphaFoldDB" id="A0A1I4CFX7"/>
<evidence type="ECO:0000313" key="2">
    <source>
        <dbReference type="EMBL" id="SFK80094.1"/>
    </source>
</evidence>
<dbReference type="EMBL" id="FOSQ01000007">
    <property type="protein sequence ID" value="SFK80094.1"/>
    <property type="molecule type" value="Genomic_DNA"/>
</dbReference>
<reference evidence="2 3" key="1">
    <citation type="submission" date="2016-10" db="EMBL/GenBank/DDBJ databases">
        <authorList>
            <person name="de Groot N.N."/>
        </authorList>
    </citation>
    <scope>NUCLEOTIDE SEQUENCE [LARGE SCALE GENOMIC DNA]</scope>
    <source>
        <strain evidence="2 3">DSM 19981</strain>
    </source>
</reference>
<dbReference type="Proteomes" id="UP000199473">
    <property type="component" value="Unassembled WGS sequence"/>
</dbReference>
<dbReference type="OrthoDB" id="5797386at2"/>
<evidence type="ECO:0008006" key="4">
    <source>
        <dbReference type="Google" id="ProtNLM"/>
    </source>
</evidence>
<name>A0A1I4CFX7_9PROT</name>
<evidence type="ECO:0000256" key="1">
    <source>
        <dbReference type="SAM" id="Phobius"/>
    </source>
</evidence>